<dbReference type="SUPFAM" id="SSF55729">
    <property type="entry name" value="Acyl-CoA N-acyltransferases (Nat)"/>
    <property type="match status" value="1"/>
</dbReference>
<dbReference type="InterPro" id="IPR016181">
    <property type="entry name" value="Acyl_CoA_acyltransferase"/>
</dbReference>
<dbReference type="RefSeq" id="WP_268003909.1">
    <property type="nucleotide sequence ID" value="NZ_BSUT01000001.1"/>
</dbReference>
<dbReference type="PANTHER" id="PTHR43792:SF9">
    <property type="entry name" value="RIBOSOMAL-PROTEIN-ALANINE ACETYLTRANSFERASE"/>
    <property type="match status" value="1"/>
</dbReference>
<dbReference type="EMBL" id="CP104067">
    <property type="protein sequence ID" value="WAH40011.1"/>
    <property type="molecule type" value="Genomic_DNA"/>
</dbReference>
<keyword evidence="3" id="KW-1185">Reference proteome</keyword>
<dbReference type="InterPro" id="IPR000182">
    <property type="entry name" value="GNAT_dom"/>
</dbReference>
<dbReference type="Gene3D" id="3.40.630.30">
    <property type="match status" value="1"/>
</dbReference>
<reference evidence="2" key="1">
    <citation type="submission" date="2022-08" db="EMBL/GenBank/DDBJ databases">
        <title>Alicyclobacillus fastidiosus DSM 17978, complete genome.</title>
        <authorList>
            <person name="Wang Q."/>
            <person name="Cai R."/>
            <person name="Wang Z."/>
        </authorList>
    </citation>
    <scope>NUCLEOTIDE SEQUENCE</scope>
    <source>
        <strain evidence="2">DSM 17978</strain>
    </source>
</reference>
<gene>
    <name evidence="2" type="ORF">NZD89_16595</name>
</gene>
<name>A0ABY6ZCM6_9BACL</name>
<evidence type="ECO:0000313" key="3">
    <source>
        <dbReference type="Proteomes" id="UP001164761"/>
    </source>
</evidence>
<dbReference type="InterPro" id="IPR051531">
    <property type="entry name" value="N-acetyltransferase"/>
</dbReference>
<protein>
    <submittedName>
        <fullName evidence="2">GNAT family N-acetyltransferase</fullName>
    </submittedName>
</protein>
<accession>A0ABY6ZCM6</accession>
<feature type="domain" description="N-acetyltransferase" evidence="1">
    <location>
        <begin position="15"/>
        <end position="176"/>
    </location>
</feature>
<evidence type="ECO:0000259" key="1">
    <source>
        <dbReference type="PROSITE" id="PS51186"/>
    </source>
</evidence>
<organism evidence="2 3">
    <name type="scientific">Alicyclobacillus fastidiosus</name>
    <dbReference type="NCBI Taxonomy" id="392011"/>
    <lineage>
        <taxon>Bacteria</taxon>
        <taxon>Bacillati</taxon>
        <taxon>Bacillota</taxon>
        <taxon>Bacilli</taxon>
        <taxon>Bacillales</taxon>
        <taxon>Alicyclobacillaceae</taxon>
        <taxon>Alicyclobacillus</taxon>
    </lineage>
</organism>
<dbReference type="Proteomes" id="UP001164761">
    <property type="component" value="Chromosome"/>
</dbReference>
<evidence type="ECO:0000313" key="2">
    <source>
        <dbReference type="EMBL" id="WAH40011.1"/>
    </source>
</evidence>
<dbReference type="PANTHER" id="PTHR43792">
    <property type="entry name" value="GNAT FAMILY, PUTATIVE (AFU_ORTHOLOGUE AFUA_3G00765)-RELATED-RELATED"/>
    <property type="match status" value="1"/>
</dbReference>
<proteinExistence type="predicted"/>
<dbReference type="Pfam" id="PF13302">
    <property type="entry name" value="Acetyltransf_3"/>
    <property type="match status" value="1"/>
</dbReference>
<sequence>MHNDTYMPTLESERLVLRRITKDDVDDMFAYACDPNVSRFTTWDSHRTLEDTLKYINVVLTKYENNEPTDWGIVDKQYGKFIGTVGFVYVNSNHSRAEIGYALSKKYWEQGIMTEAVREIIRYGFQELALNRIEARAEVPNIGSWRVMEKVNMKFEGILRQHLFAKGAFHDLKLYSILADDYKALFAPSST</sequence>
<dbReference type="PROSITE" id="PS51186">
    <property type="entry name" value="GNAT"/>
    <property type="match status" value="1"/>
</dbReference>